<feature type="region of interest" description="Disordered" evidence="1">
    <location>
        <begin position="132"/>
        <end position="156"/>
    </location>
</feature>
<accession>A0A5B8MHK4</accession>
<keyword evidence="3" id="KW-1185">Reference proteome</keyword>
<feature type="compositionally biased region" description="Low complexity" evidence="1">
    <location>
        <begin position="9"/>
        <end position="24"/>
    </location>
</feature>
<dbReference type="Proteomes" id="UP000316726">
    <property type="component" value="Chromosome 2"/>
</dbReference>
<name>A0A5B8MHK4_9CHLO</name>
<organism evidence="2 3">
    <name type="scientific">Chloropicon primus</name>
    <dbReference type="NCBI Taxonomy" id="1764295"/>
    <lineage>
        <taxon>Eukaryota</taxon>
        <taxon>Viridiplantae</taxon>
        <taxon>Chlorophyta</taxon>
        <taxon>Chloropicophyceae</taxon>
        <taxon>Chloropicales</taxon>
        <taxon>Chloropicaceae</taxon>
        <taxon>Chloropicon</taxon>
    </lineage>
</organism>
<protein>
    <submittedName>
        <fullName evidence="2">Uncharacterized protein</fullName>
    </submittedName>
</protein>
<feature type="compositionally biased region" description="Basic and acidic residues" evidence="1">
    <location>
        <begin position="133"/>
        <end position="148"/>
    </location>
</feature>
<dbReference type="AlphaFoldDB" id="A0A5B8MHK4"/>
<feature type="compositionally biased region" description="Basic and acidic residues" evidence="1">
    <location>
        <begin position="57"/>
        <end position="67"/>
    </location>
</feature>
<feature type="region of interest" description="Disordered" evidence="1">
    <location>
        <begin position="178"/>
        <end position="202"/>
    </location>
</feature>
<dbReference type="EMBL" id="CP031035">
    <property type="protein sequence ID" value="QDZ19135.1"/>
    <property type="molecule type" value="Genomic_DNA"/>
</dbReference>
<evidence type="ECO:0000313" key="3">
    <source>
        <dbReference type="Proteomes" id="UP000316726"/>
    </source>
</evidence>
<feature type="compositionally biased region" description="Basic and acidic residues" evidence="1">
    <location>
        <begin position="191"/>
        <end position="202"/>
    </location>
</feature>
<proteinExistence type="predicted"/>
<evidence type="ECO:0000313" key="2">
    <source>
        <dbReference type="EMBL" id="QDZ19135.1"/>
    </source>
</evidence>
<sequence length="202" mass="22447">MASKDQKDSFGASSATSSSRSSPFPDSPRGKDNFSQEVLMRSGGGLQGLLWSKYGLERGKESPLEKRRRERMGRRINSEPFNDIQQAALASGNAEEVRGRSQSACEVNVLKQANNQAFEIVDVMSKVQIDPKASLEKDEASGSEDSPRKNQVQENFFRRNDSFDLILSKQIQGKYKNMKYQDGEVVSGDEAAAKKKKVEETS</sequence>
<gene>
    <name evidence="2" type="ORF">A3770_02p16530</name>
</gene>
<feature type="region of interest" description="Disordered" evidence="1">
    <location>
        <begin position="1"/>
        <end position="39"/>
    </location>
</feature>
<feature type="region of interest" description="Disordered" evidence="1">
    <location>
        <begin position="57"/>
        <end position="103"/>
    </location>
</feature>
<reference evidence="2 3" key="1">
    <citation type="submission" date="2018-07" db="EMBL/GenBank/DDBJ databases">
        <title>The complete nuclear genome of the prasinophyte Chloropicon primus (CCMP1205).</title>
        <authorList>
            <person name="Pombert J.-F."/>
            <person name="Otis C."/>
            <person name="Turmel M."/>
            <person name="Lemieux C."/>
        </authorList>
    </citation>
    <scope>NUCLEOTIDE SEQUENCE [LARGE SCALE GENOMIC DNA]</scope>
    <source>
        <strain evidence="2 3">CCMP1205</strain>
    </source>
</reference>
<evidence type="ECO:0000256" key="1">
    <source>
        <dbReference type="SAM" id="MobiDB-lite"/>
    </source>
</evidence>